<dbReference type="Proteomes" id="UP000215914">
    <property type="component" value="Unassembled WGS sequence"/>
</dbReference>
<keyword evidence="2" id="KW-1185">Reference proteome</keyword>
<dbReference type="AlphaFoldDB" id="A0A9K3J9W7"/>
<proteinExistence type="predicted"/>
<sequence length="60" mass="6792">MKLIDNTFISEFFQTPSPLYIHGKEYSLNSSSQNINLQTKPQLNPVISYEIQLQTSGSPC</sequence>
<gene>
    <name evidence="1" type="ORF">HanXRQr2_Chr04g0176761</name>
</gene>
<organism evidence="1 2">
    <name type="scientific">Helianthus annuus</name>
    <name type="common">Common sunflower</name>
    <dbReference type="NCBI Taxonomy" id="4232"/>
    <lineage>
        <taxon>Eukaryota</taxon>
        <taxon>Viridiplantae</taxon>
        <taxon>Streptophyta</taxon>
        <taxon>Embryophyta</taxon>
        <taxon>Tracheophyta</taxon>
        <taxon>Spermatophyta</taxon>
        <taxon>Magnoliopsida</taxon>
        <taxon>eudicotyledons</taxon>
        <taxon>Gunneridae</taxon>
        <taxon>Pentapetalae</taxon>
        <taxon>asterids</taxon>
        <taxon>campanulids</taxon>
        <taxon>Asterales</taxon>
        <taxon>Asteraceae</taxon>
        <taxon>Asteroideae</taxon>
        <taxon>Heliantheae alliance</taxon>
        <taxon>Heliantheae</taxon>
        <taxon>Helianthus</taxon>
    </lineage>
</organism>
<reference evidence="1" key="2">
    <citation type="submission" date="2020-06" db="EMBL/GenBank/DDBJ databases">
        <title>Helianthus annuus Genome sequencing and assembly Release 2.</title>
        <authorList>
            <person name="Gouzy J."/>
            <person name="Langlade N."/>
            <person name="Munos S."/>
        </authorList>
    </citation>
    <scope>NUCLEOTIDE SEQUENCE</scope>
    <source>
        <tissue evidence="1">Leaves</tissue>
    </source>
</reference>
<accession>A0A9K3J9W7</accession>
<name>A0A9K3J9W7_HELAN</name>
<dbReference type="EMBL" id="MNCJ02000319">
    <property type="protein sequence ID" value="KAF5811037.1"/>
    <property type="molecule type" value="Genomic_DNA"/>
</dbReference>
<evidence type="ECO:0000313" key="1">
    <source>
        <dbReference type="EMBL" id="KAF5811037.1"/>
    </source>
</evidence>
<protein>
    <submittedName>
        <fullName evidence="1">Uncharacterized protein</fullName>
    </submittedName>
</protein>
<reference evidence="1" key="1">
    <citation type="journal article" date="2017" name="Nature">
        <title>The sunflower genome provides insights into oil metabolism, flowering and Asterid evolution.</title>
        <authorList>
            <person name="Badouin H."/>
            <person name="Gouzy J."/>
            <person name="Grassa C.J."/>
            <person name="Murat F."/>
            <person name="Staton S.E."/>
            <person name="Cottret L."/>
            <person name="Lelandais-Briere C."/>
            <person name="Owens G.L."/>
            <person name="Carrere S."/>
            <person name="Mayjonade B."/>
            <person name="Legrand L."/>
            <person name="Gill N."/>
            <person name="Kane N.C."/>
            <person name="Bowers J.E."/>
            <person name="Hubner S."/>
            <person name="Bellec A."/>
            <person name="Berard A."/>
            <person name="Berges H."/>
            <person name="Blanchet N."/>
            <person name="Boniface M.C."/>
            <person name="Brunel D."/>
            <person name="Catrice O."/>
            <person name="Chaidir N."/>
            <person name="Claudel C."/>
            <person name="Donnadieu C."/>
            <person name="Faraut T."/>
            <person name="Fievet G."/>
            <person name="Helmstetter N."/>
            <person name="King M."/>
            <person name="Knapp S.J."/>
            <person name="Lai Z."/>
            <person name="Le Paslier M.C."/>
            <person name="Lippi Y."/>
            <person name="Lorenzon L."/>
            <person name="Mandel J.R."/>
            <person name="Marage G."/>
            <person name="Marchand G."/>
            <person name="Marquand E."/>
            <person name="Bret-Mestries E."/>
            <person name="Morien E."/>
            <person name="Nambeesan S."/>
            <person name="Nguyen T."/>
            <person name="Pegot-Espagnet P."/>
            <person name="Pouilly N."/>
            <person name="Raftis F."/>
            <person name="Sallet E."/>
            <person name="Schiex T."/>
            <person name="Thomas J."/>
            <person name="Vandecasteele C."/>
            <person name="Vares D."/>
            <person name="Vear F."/>
            <person name="Vautrin S."/>
            <person name="Crespi M."/>
            <person name="Mangin B."/>
            <person name="Burke J.M."/>
            <person name="Salse J."/>
            <person name="Munos S."/>
            <person name="Vincourt P."/>
            <person name="Rieseberg L.H."/>
            <person name="Langlade N.B."/>
        </authorList>
    </citation>
    <scope>NUCLEOTIDE SEQUENCE</scope>
    <source>
        <tissue evidence="1">Leaves</tissue>
    </source>
</reference>
<comment type="caution">
    <text evidence="1">The sequence shown here is derived from an EMBL/GenBank/DDBJ whole genome shotgun (WGS) entry which is preliminary data.</text>
</comment>
<dbReference type="Gramene" id="mRNA:HanXRQr2_Chr04g0176761">
    <property type="protein sequence ID" value="CDS:HanXRQr2_Chr04g0176761.1"/>
    <property type="gene ID" value="HanXRQr2_Chr04g0176761"/>
</dbReference>
<evidence type="ECO:0000313" key="2">
    <source>
        <dbReference type="Proteomes" id="UP000215914"/>
    </source>
</evidence>